<sequence>MDCNLLGLTIAGDEARPVGLEDLRAVLKRRNQLELEERLGGDMLEAGLVLGGDGSSRKMGPG</sequence>
<keyword evidence="2" id="KW-1185">Reference proteome</keyword>
<reference evidence="2" key="1">
    <citation type="submission" date="2016-02" db="EMBL/GenBank/DDBJ databases">
        <authorList>
            <person name="liu f."/>
        </authorList>
    </citation>
    <scope>NUCLEOTIDE SEQUENCE [LARGE SCALE GENOMIC DNA]</scope>
</reference>
<evidence type="ECO:0000313" key="2">
    <source>
        <dbReference type="Proteomes" id="UP000182631"/>
    </source>
</evidence>
<organism evidence="1 2">
    <name type="scientific">Candidatus Synechococcus spongiarum</name>
    <dbReference type="NCBI Taxonomy" id="431041"/>
    <lineage>
        <taxon>Bacteria</taxon>
        <taxon>Bacillati</taxon>
        <taxon>Cyanobacteriota</taxon>
        <taxon>Cyanophyceae</taxon>
        <taxon>Synechococcales</taxon>
        <taxon>Synechococcaceae</taxon>
        <taxon>Synechococcus</taxon>
    </lineage>
</organism>
<accession>A0A165B1R3</accession>
<dbReference type="Proteomes" id="UP000182631">
    <property type="component" value="Unassembled WGS sequence"/>
</dbReference>
<dbReference type="EMBL" id="FITM01000023">
    <property type="protein sequence ID" value="SAY38352.1"/>
    <property type="molecule type" value="Genomic_DNA"/>
</dbReference>
<dbReference type="RefSeq" id="WP_074456842.1">
    <property type="nucleotide sequence ID" value="NZ_FITM01000023.1"/>
</dbReference>
<proteinExistence type="predicted"/>
<evidence type="ECO:0000313" key="1">
    <source>
        <dbReference type="EMBL" id="SAY38352.1"/>
    </source>
</evidence>
<gene>
    <name evidence="1" type="ORF">FLM9_210</name>
</gene>
<name>A0A165B1R3_9SYNE</name>
<protein>
    <submittedName>
        <fullName evidence="1">Uncharacterized protein</fullName>
    </submittedName>
</protein>
<dbReference type="AlphaFoldDB" id="A0A165B1R3"/>